<keyword evidence="2" id="KW-1185">Reference proteome</keyword>
<comment type="caution">
    <text evidence="1">The sequence shown here is derived from an EMBL/GenBank/DDBJ whole genome shotgun (WGS) entry which is preliminary data.</text>
</comment>
<evidence type="ECO:0000313" key="2">
    <source>
        <dbReference type="Proteomes" id="UP000094974"/>
    </source>
</evidence>
<dbReference type="EMBL" id="LYND01000126">
    <property type="protein sequence ID" value="ODA09155.1"/>
    <property type="molecule type" value="Genomic_DNA"/>
</dbReference>
<gene>
    <name evidence="1" type="ORF">A7312_27290</name>
</gene>
<reference evidence="2" key="1">
    <citation type="submission" date="2016-05" db="EMBL/GenBank/DDBJ databases">
        <title>Whole genome shotgun sequencing of cultured foodborne pathogen.</title>
        <authorList>
            <person name="Zheng J."/>
            <person name="Timme R."/>
            <person name="Allard M."/>
            <person name="Strain E."/>
            <person name="Luo Y."/>
            <person name="Brown E."/>
        </authorList>
    </citation>
    <scope>NUCLEOTIDE SEQUENCE [LARGE SCALE GENOMIC DNA]</scope>
    <source>
        <strain evidence="2">CFSAN034343</strain>
    </source>
</reference>
<proteinExistence type="predicted"/>
<dbReference type="Proteomes" id="UP000094974">
    <property type="component" value="Unassembled WGS sequence"/>
</dbReference>
<protein>
    <submittedName>
        <fullName evidence="1">Uncharacterized protein</fullName>
    </submittedName>
</protein>
<organism evidence="1 2">
    <name type="scientific">Paenibacillus polymyxa</name>
    <name type="common">Bacillus polymyxa</name>
    <dbReference type="NCBI Taxonomy" id="1406"/>
    <lineage>
        <taxon>Bacteria</taxon>
        <taxon>Bacillati</taxon>
        <taxon>Bacillota</taxon>
        <taxon>Bacilli</taxon>
        <taxon>Bacillales</taxon>
        <taxon>Paenibacillaceae</taxon>
        <taxon>Paenibacillus</taxon>
    </lineage>
</organism>
<name>A0ABX2ZFU5_PAEPO</name>
<accession>A0ABX2ZFU5</accession>
<sequence length="69" mass="8137">MLAMRFTLNDTNQNVWIPKKHLYDDGTLIPNDNVDYVFRKAQKQLHLAGYSYPIQGIKRDTNVKRPMPF</sequence>
<evidence type="ECO:0000313" key="1">
    <source>
        <dbReference type="EMBL" id="ODA09155.1"/>
    </source>
</evidence>